<keyword evidence="2" id="KW-0805">Transcription regulation</keyword>
<name>A0A7G9RP34_9BURK</name>
<dbReference type="InterPro" id="IPR036388">
    <property type="entry name" value="WH-like_DNA-bd_sf"/>
</dbReference>
<dbReference type="PROSITE" id="PS50931">
    <property type="entry name" value="HTH_LYSR"/>
    <property type="match status" value="1"/>
</dbReference>
<dbReference type="PANTHER" id="PTHR30427:SF1">
    <property type="entry name" value="TRANSCRIPTIONAL ACTIVATOR PROTEIN LYSR"/>
    <property type="match status" value="1"/>
</dbReference>
<dbReference type="Gene3D" id="3.40.190.10">
    <property type="entry name" value="Periplasmic binding protein-like II"/>
    <property type="match status" value="2"/>
</dbReference>
<feature type="domain" description="HTH lysR-type" evidence="5">
    <location>
        <begin position="1"/>
        <end position="58"/>
    </location>
</feature>
<accession>A0A7G9RP34</accession>
<dbReference type="SUPFAM" id="SSF46785">
    <property type="entry name" value="Winged helix' DNA-binding domain"/>
    <property type="match status" value="1"/>
</dbReference>
<keyword evidence="4" id="KW-0804">Transcription</keyword>
<dbReference type="SUPFAM" id="SSF53850">
    <property type="entry name" value="Periplasmic binding protein-like II"/>
    <property type="match status" value="1"/>
</dbReference>
<dbReference type="GO" id="GO:0043565">
    <property type="term" value="F:sequence-specific DNA binding"/>
    <property type="evidence" value="ECO:0007669"/>
    <property type="project" value="TreeGrafter"/>
</dbReference>
<dbReference type="InterPro" id="IPR000847">
    <property type="entry name" value="LysR_HTH_N"/>
</dbReference>
<dbReference type="RefSeq" id="WP_187597613.1">
    <property type="nucleotide sequence ID" value="NZ_CP060714.1"/>
</dbReference>
<evidence type="ECO:0000313" key="6">
    <source>
        <dbReference type="EMBL" id="QNN57359.1"/>
    </source>
</evidence>
<dbReference type="Pfam" id="PF00126">
    <property type="entry name" value="HTH_1"/>
    <property type="match status" value="1"/>
</dbReference>
<comment type="similarity">
    <text evidence="1">Belongs to the LysR transcriptional regulatory family.</text>
</comment>
<dbReference type="Gene3D" id="1.10.10.10">
    <property type="entry name" value="Winged helix-like DNA-binding domain superfamily/Winged helix DNA-binding domain"/>
    <property type="match status" value="1"/>
</dbReference>
<evidence type="ECO:0000259" key="5">
    <source>
        <dbReference type="PROSITE" id="PS50931"/>
    </source>
</evidence>
<dbReference type="PANTHER" id="PTHR30427">
    <property type="entry name" value="TRANSCRIPTIONAL ACTIVATOR PROTEIN LYSR"/>
    <property type="match status" value="1"/>
</dbReference>
<evidence type="ECO:0000256" key="2">
    <source>
        <dbReference type="ARBA" id="ARBA00023015"/>
    </source>
</evidence>
<dbReference type="Pfam" id="PF03466">
    <property type="entry name" value="LysR_substrate"/>
    <property type="match status" value="1"/>
</dbReference>
<keyword evidence="7" id="KW-1185">Reference proteome</keyword>
<proteinExistence type="inferred from homology"/>
<dbReference type="GO" id="GO:0010628">
    <property type="term" value="P:positive regulation of gene expression"/>
    <property type="evidence" value="ECO:0007669"/>
    <property type="project" value="TreeGrafter"/>
</dbReference>
<dbReference type="Proteomes" id="UP000515811">
    <property type="component" value="Chromosome"/>
</dbReference>
<evidence type="ECO:0000256" key="4">
    <source>
        <dbReference type="ARBA" id="ARBA00023163"/>
    </source>
</evidence>
<dbReference type="InterPro" id="IPR005119">
    <property type="entry name" value="LysR_subst-bd"/>
</dbReference>
<evidence type="ECO:0000256" key="1">
    <source>
        <dbReference type="ARBA" id="ARBA00009437"/>
    </source>
</evidence>
<dbReference type="KEGG" id="drg:H9K76_00155"/>
<dbReference type="EMBL" id="CP060714">
    <property type="protein sequence ID" value="QNN57359.1"/>
    <property type="molecule type" value="Genomic_DNA"/>
</dbReference>
<organism evidence="6 7">
    <name type="scientific">Diaphorobacter ruginosibacter</name>
    <dbReference type="NCBI Taxonomy" id="1715720"/>
    <lineage>
        <taxon>Bacteria</taxon>
        <taxon>Pseudomonadati</taxon>
        <taxon>Pseudomonadota</taxon>
        <taxon>Betaproteobacteria</taxon>
        <taxon>Burkholderiales</taxon>
        <taxon>Comamonadaceae</taxon>
        <taxon>Diaphorobacter</taxon>
    </lineage>
</organism>
<keyword evidence="3" id="KW-0238">DNA-binding</keyword>
<gene>
    <name evidence="6" type="ORF">H9K76_00155</name>
</gene>
<dbReference type="InterPro" id="IPR036390">
    <property type="entry name" value="WH_DNA-bd_sf"/>
</dbReference>
<dbReference type="GO" id="GO:0003700">
    <property type="term" value="F:DNA-binding transcription factor activity"/>
    <property type="evidence" value="ECO:0007669"/>
    <property type="project" value="InterPro"/>
</dbReference>
<dbReference type="PRINTS" id="PR00039">
    <property type="entry name" value="HTHLYSR"/>
</dbReference>
<dbReference type="AlphaFoldDB" id="A0A7G9RP34"/>
<protein>
    <submittedName>
        <fullName evidence="6">LysR family transcriptional regulator</fullName>
    </submittedName>
</protein>
<evidence type="ECO:0000313" key="7">
    <source>
        <dbReference type="Proteomes" id="UP000515811"/>
    </source>
</evidence>
<sequence>MELRQLEAFAAVMSTGSVTAAGRVLGRSQPAVTRLVQELESAIGYPLFSRNGPRVSPTEQAFLLFEDVEHALQSLQQIRHRAREIEHGVSRPLHVLATSALAAGLIPAALALLDQRGDKAAAAQIHLRSASPERVAHGVLAGTAQLGVTSLPLEHRGLQVHWIAEAPCVAVLPEDDPLAQLDVVPLAELAQRRMITLANPYRLMGRLSEAFAAATHEERTRQFIKTNSSVNAMAAVRAGLGVSVLEPVTALGLPLAGVAVRAIDTSIPFLFGVVSPQTLPMTPAMEGLVNALADAAQALVPGFVRHDAARHTELLMQHAVPQRAASPHFPTEQEEEIFQ</sequence>
<reference evidence="6 7" key="1">
    <citation type="submission" date="2020-08" db="EMBL/GenBank/DDBJ databases">
        <title>Genome sequence of Diaphorobacter ruginosibacter DSM 27467T.</title>
        <authorList>
            <person name="Hyun D.-W."/>
            <person name="Bae J.-W."/>
        </authorList>
    </citation>
    <scope>NUCLEOTIDE SEQUENCE [LARGE SCALE GENOMIC DNA]</scope>
    <source>
        <strain evidence="6 7">DSM 27467</strain>
    </source>
</reference>
<evidence type="ECO:0000256" key="3">
    <source>
        <dbReference type="ARBA" id="ARBA00023125"/>
    </source>
</evidence>